<accession>A0A5Q2RLQ9</accession>
<dbReference type="SUPFAM" id="SSF51412">
    <property type="entry name" value="Inosine monophosphate dehydrogenase (IMPDH)"/>
    <property type="match status" value="1"/>
</dbReference>
<proteinExistence type="predicted"/>
<sequence>MLRTRLTEALQIDHPVMLAGMGGVSYHQLVTAVSEAGGFGCMGASTMGFDEMVGEIRQVREATDKPFGVDLLTASPGDMEAKVKEIIDGGAQVFVAGLGVPRDVVDLCHDNNVLVMNMCGKVRHAIAAVEAGCDIVVAQGTEAGGHTGQVATMALVPQIVDAVGERVPVVAAGGIVDGRGLAAALALGADGVWVGTRFIATPEARATPGYKERLIALQDDGTVISRGYTGKTCRVVRNSYTQYWEEHPEELQPFPQQFLRSSSDGANHLGADETAEVDPDKEFWPAGQGAGAIEELVPAGELVVRFVEEAEATLARIG</sequence>
<organism evidence="4 5">
    <name type="scientific">Actinomarinicola tropica</name>
    <dbReference type="NCBI Taxonomy" id="2789776"/>
    <lineage>
        <taxon>Bacteria</taxon>
        <taxon>Bacillati</taxon>
        <taxon>Actinomycetota</taxon>
        <taxon>Acidimicrobiia</taxon>
        <taxon>Acidimicrobiales</taxon>
        <taxon>Iamiaceae</taxon>
        <taxon>Actinomarinicola</taxon>
    </lineage>
</organism>
<dbReference type="PANTHER" id="PTHR32332:SF38">
    <property type="entry name" value="MONOOXYGENASE RV1533-RELATED"/>
    <property type="match status" value="1"/>
</dbReference>
<keyword evidence="5" id="KW-1185">Reference proteome</keyword>
<keyword evidence="1" id="KW-0285">Flavoprotein</keyword>
<dbReference type="Pfam" id="PF03060">
    <property type="entry name" value="NMO"/>
    <property type="match status" value="1"/>
</dbReference>
<dbReference type="SMART" id="SM01240">
    <property type="entry name" value="IMPDH"/>
    <property type="match status" value="1"/>
</dbReference>
<dbReference type="GO" id="GO:0018580">
    <property type="term" value="F:nitronate monooxygenase activity"/>
    <property type="evidence" value="ECO:0007669"/>
    <property type="project" value="InterPro"/>
</dbReference>
<reference evidence="4 5" key="1">
    <citation type="submission" date="2019-11" db="EMBL/GenBank/DDBJ databases">
        <authorList>
            <person name="He Y."/>
        </authorList>
    </citation>
    <scope>NUCLEOTIDE SEQUENCE [LARGE SCALE GENOMIC DNA]</scope>
    <source>
        <strain evidence="4 5">SCSIO 58843</strain>
    </source>
</reference>
<dbReference type="RefSeq" id="WP_153758898.1">
    <property type="nucleotide sequence ID" value="NZ_CP045851.1"/>
</dbReference>
<dbReference type="InterPro" id="IPR013785">
    <property type="entry name" value="Aldolase_TIM"/>
</dbReference>
<dbReference type="AlphaFoldDB" id="A0A5Q2RLQ9"/>
<keyword evidence="2" id="KW-0288">FMN</keyword>
<evidence type="ECO:0000256" key="2">
    <source>
        <dbReference type="ARBA" id="ARBA00022643"/>
    </source>
</evidence>
<dbReference type="Proteomes" id="UP000334019">
    <property type="component" value="Chromosome"/>
</dbReference>
<keyword evidence="3" id="KW-0560">Oxidoreductase</keyword>
<name>A0A5Q2RLQ9_9ACTN</name>
<evidence type="ECO:0000313" key="5">
    <source>
        <dbReference type="Proteomes" id="UP000334019"/>
    </source>
</evidence>
<dbReference type="Gene3D" id="3.20.20.70">
    <property type="entry name" value="Aldolase class I"/>
    <property type="match status" value="1"/>
</dbReference>
<keyword evidence="4" id="KW-0503">Monooxygenase</keyword>
<evidence type="ECO:0000256" key="3">
    <source>
        <dbReference type="ARBA" id="ARBA00023002"/>
    </source>
</evidence>
<gene>
    <name evidence="4" type="ORF">GH723_06510</name>
</gene>
<dbReference type="EMBL" id="CP045851">
    <property type="protein sequence ID" value="QGG94790.1"/>
    <property type="molecule type" value="Genomic_DNA"/>
</dbReference>
<dbReference type="InterPro" id="IPR004136">
    <property type="entry name" value="NMO"/>
</dbReference>
<dbReference type="PANTHER" id="PTHR32332">
    <property type="entry name" value="2-NITROPROPANE DIOXYGENASE"/>
    <property type="match status" value="1"/>
</dbReference>
<dbReference type="KEGG" id="atq:GH723_06510"/>
<protein>
    <submittedName>
        <fullName evidence="4">Nitronate monooxygenase</fullName>
    </submittedName>
</protein>
<evidence type="ECO:0000313" key="4">
    <source>
        <dbReference type="EMBL" id="QGG94790.1"/>
    </source>
</evidence>
<dbReference type="CDD" id="cd04730">
    <property type="entry name" value="NPD_like"/>
    <property type="match status" value="1"/>
</dbReference>
<evidence type="ECO:0000256" key="1">
    <source>
        <dbReference type="ARBA" id="ARBA00022630"/>
    </source>
</evidence>